<keyword evidence="3" id="KW-1185">Reference proteome</keyword>
<dbReference type="InterPro" id="IPR050678">
    <property type="entry name" value="DNA_Partitioning_ATPase"/>
</dbReference>
<dbReference type="RefSeq" id="WP_108885953.1">
    <property type="nucleotide sequence ID" value="NZ_OMOJ01000003.1"/>
</dbReference>
<reference evidence="3" key="1">
    <citation type="submission" date="2018-03" db="EMBL/GenBank/DDBJ databases">
        <authorList>
            <person name="Rodrigo-Torres L."/>
            <person name="Arahal R. D."/>
            <person name="Lucena T."/>
        </authorList>
    </citation>
    <scope>NUCLEOTIDE SEQUENCE [LARGE SCALE GENOMIC DNA]</scope>
    <source>
        <strain evidence="3">CECT 8871</strain>
    </source>
</reference>
<gene>
    <name evidence="2" type="primary">soj_1</name>
    <name evidence="2" type="ORF">PRI8871_01874</name>
</gene>
<dbReference type="OrthoDB" id="9804460at2"/>
<organism evidence="2 3">
    <name type="scientific">Pseudoprimorskyibacter insulae</name>
    <dbReference type="NCBI Taxonomy" id="1695997"/>
    <lineage>
        <taxon>Bacteria</taxon>
        <taxon>Pseudomonadati</taxon>
        <taxon>Pseudomonadota</taxon>
        <taxon>Alphaproteobacteria</taxon>
        <taxon>Rhodobacterales</taxon>
        <taxon>Paracoccaceae</taxon>
        <taxon>Pseudoprimorskyibacter</taxon>
    </lineage>
</organism>
<evidence type="ECO:0000259" key="1">
    <source>
        <dbReference type="Pfam" id="PF01656"/>
    </source>
</evidence>
<evidence type="ECO:0000313" key="2">
    <source>
        <dbReference type="EMBL" id="SPF80072.1"/>
    </source>
</evidence>
<dbReference type="AlphaFoldDB" id="A0A2R8AVK6"/>
<dbReference type="EMBL" id="OMOJ01000003">
    <property type="protein sequence ID" value="SPF80072.1"/>
    <property type="molecule type" value="Genomic_DNA"/>
</dbReference>
<dbReference type="CDD" id="cd02042">
    <property type="entry name" value="ParAB_family"/>
    <property type="match status" value="1"/>
</dbReference>
<accession>A0A2R8AVK6</accession>
<dbReference type="PANTHER" id="PTHR13696">
    <property type="entry name" value="P-LOOP CONTAINING NUCLEOSIDE TRIPHOSPHATE HYDROLASE"/>
    <property type="match status" value="1"/>
</dbReference>
<dbReference type="InterPro" id="IPR027417">
    <property type="entry name" value="P-loop_NTPase"/>
</dbReference>
<proteinExistence type="predicted"/>
<sequence length="245" mass="26844">MRVLVFNQKSGVGKTTTVMNVAAGLLRCGVGSVTVADLDPAMHLTRALGHDGDSGGWDVESWLEGVPGNPLDIETEPGLALIPGNPAPAEDRTASVGLMTSGGEWLLLDAPPSWSPRIEAVMRGADLILCPLEPDFLGMQEVNRLLRTMQSVEIGWDRLRILLTRFNSRLAVHREVRARLRERFGDEIVLTVPIRSSVRLADETEQGTTIFNHAPKSVGAYDYLALAERLSGRRKASSTRRRTRP</sequence>
<name>A0A2R8AVK6_9RHOB</name>
<dbReference type="SUPFAM" id="SSF52540">
    <property type="entry name" value="P-loop containing nucleoside triphosphate hydrolases"/>
    <property type="match status" value="1"/>
</dbReference>
<dbReference type="Proteomes" id="UP000244904">
    <property type="component" value="Unassembled WGS sequence"/>
</dbReference>
<feature type="domain" description="CobQ/CobB/MinD/ParA nucleotide binding" evidence="1">
    <location>
        <begin position="4"/>
        <end position="205"/>
    </location>
</feature>
<keyword evidence="2" id="KW-0378">Hydrolase</keyword>
<dbReference type="Pfam" id="PF01656">
    <property type="entry name" value="CbiA"/>
    <property type="match status" value="1"/>
</dbReference>
<dbReference type="Gene3D" id="3.40.50.300">
    <property type="entry name" value="P-loop containing nucleotide triphosphate hydrolases"/>
    <property type="match status" value="1"/>
</dbReference>
<evidence type="ECO:0000313" key="3">
    <source>
        <dbReference type="Proteomes" id="UP000244904"/>
    </source>
</evidence>
<dbReference type="GO" id="GO:0016787">
    <property type="term" value="F:hydrolase activity"/>
    <property type="evidence" value="ECO:0007669"/>
    <property type="project" value="UniProtKB-KW"/>
</dbReference>
<dbReference type="InterPro" id="IPR002586">
    <property type="entry name" value="CobQ/CobB/MinD/ParA_Nub-bd_dom"/>
</dbReference>
<protein>
    <submittedName>
        <fullName evidence="2">Chromosome-partitioning ATPase Soj</fullName>
        <ecNumber evidence="2">3.6.-.-</ecNumber>
    </submittedName>
</protein>
<dbReference type="PANTHER" id="PTHR13696:SF99">
    <property type="entry name" value="COBYRINIC ACID AC-DIAMIDE SYNTHASE"/>
    <property type="match status" value="1"/>
</dbReference>
<dbReference type="EC" id="3.6.-.-" evidence="2"/>